<feature type="region of interest" description="Disordered" evidence="1">
    <location>
        <begin position="80"/>
        <end position="109"/>
    </location>
</feature>
<feature type="compositionally biased region" description="Low complexity" evidence="1">
    <location>
        <begin position="81"/>
        <end position="97"/>
    </location>
</feature>
<dbReference type="EMBL" id="NOZR01000035">
    <property type="protein sequence ID" value="OYN74847.1"/>
    <property type="molecule type" value="Genomic_DNA"/>
</dbReference>
<feature type="region of interest" description="Disordered" evidence="1">
    <location>
        <begin position="25"/>
        <end position="61"/>
    </location>
</feature>
<dbReference type="Proteomes" id="UP000216063">
    <property type="component" value="Unassembled WGS sequence"/>
</dbReference>
<dbReference type="PROSITE" id="PS51257">
    <property type="entry name" value="PROKAR_LIPOPROTEIN"/>
    <property type="match status" value="1"/>
</dbReference>
<gene>
    <name evidence="3" type="ORF">CG716_27170</name>
</gene>
<evidence type="ECO:0000256" key="1">
    <source>
        <dbReference type="SAM" id="MobiDB-lite"/>
    </source>
</evidence>
<evidence type="ECO:0008006" key="5">
    <source>
        <dbReference type="Google" id="ProtNLM"/>
    </source>
</evidence>
<name>A0A255D6B8_9MYCO</name>
<keyword evidence="2" id="KW-0732">Signal</keyword>
<dbReference type="AlphaFoldDB" id="A0A255D6B8"/>
<proteinExistence type="predicted"/>
<keyword evidence="4" id="KW-1185">Reference proteome</keyword>
<reference evidence="3 4" key="1">
    <citation type="submission" date="2017-07" db="EMBL/GenBank/DDBJ databases">
        <title>The new phylogeny of genus Mycobacterium.</title>
        <authorList>
            <person name="Tortoli E."/>
            <person name="Trovato A."/>
            <person name="Cirillo D.M."/>
        </authorList>
    </citation>
    <scope>NUCLEOTIDE SEQUENCE [LARGE SCALE GENOMIC DNA]</scope>
    <source>
        <strain evidence="3 4">ATCC 33027</strain>
    </source>
</reference>
<accession>A0A255D6B8</accession>
<evidence type="ECO:0000313" key="3">
    <source>
        <dbReference type="EMBL" id="OYN74847.1"/>
    </source>
</evidence>
<organism evidence="3 4">
    <name type="scientific">Mycolicibacterium sphagni</name>
    <dbReference type="NCBI Taxonomy" id="1786"/>
    <lineage>
        <taxon>Bacteria</taxon>
        <taxon>Bacillati</taxon>
        <taxon>Actinomycetota</taxon>
        <taxon>Actinomycetes</taxon>
        <taxon>Mycobacteriales</taxon>
        <taxon>Mycobacteriaceae</taxon>
        <taxon>Mycolicibacterium</taxon>
    </lineage>
</organism>
<feature type="chain" id="PRO_5039649279" description="DUF5642 domain-containing protein" evidence="2">
    <location>
        <begin position="25"/>
        <end position="222"/>
    </location>
</feature>
<dbReference type="RefSeq" id="WP_094484249.1">
    <property type="nucleotide sequence ID" value="NZ_NOZR01000035.1"/>
</dbReference>
<evidence type="ECO:0000313" key="4">
    <source>
        <dbReference type="Proteomes" id="UP000216063"/>
    </source>
</evidence>
<dbReference type="OrthoDB" id="4752236at2"/>
<protein>
    <recommendedName>
        <fullName evidence="5">DUF5642 domain-containing protein</fullName>
    </recommendedName>
</protein>
<evidence type="ECO:0000256" key="2">
    <source>
        <dbReference type="SAM" id="SignalP"/>
    </source>
</evidence>
<feature type="signal peptide" evidence="2">
    <location>
        <begin position="1"/>
        <end position="24"/>
    </location>
</feature>
<comment type="caution">
    <text evidence="3">The sequence shown here is derived from an EMBL/GenBank/DDBJ whole genome shotgun (WGS) entry which is preliminary data.</text>
</comment>
<sequence length="222" mass="22081">MRMSQTTASGVLAATALVVSVAGCGSTSSSSTTKSASATSTTTAEFTTSGTTSAPSSSALAQPTDYTGLLIQVTDIDAPIPFTAGPPTTNPNGQPGAAITFSSQPHPEDQNGLTVLEVSIRDTIQVLPDPAAAADALNSARAGQESVVKDPKTDATNVGSGGIMLSGKSPDGSKGVAVLLFAEGRAFVTLEFDGPADSLPPPDFVTDVGQKQAAAIKKGLGS</sequence>